<proteinExistence type="predicted"/>
<dbReference type="AlphaFoldDB" id="R9GY51"/>
<evidence type="ECO:0000313" key="2">
    <source>
        <dbReference type="Proteomes" id="UP000014174"/>
    </source>
</evidence>
<dbReference type="STRING" id="1150600.ADIARSV_0155"/>
<organism evidence="1 2">
    <name type="scientific">Arcticibacter svalbardensis MN12-7</name>
    <dbReference type="NCBI Taxonomy" id="1150600"/>
    <lineage>
        <taxon>Bacteria</taxon>
        <taxon>Pseudomonadati</taxon>
        <taxon>Bacteroidota</taxon>
        <taxon>Sphingobacteriia</taxon>
        <taxon>Sphingobacteriales</taxon>
        <taxon>Sphingobacteriaceae</taxon>
        <taxon>Arcticibacter</taxon>
    </lineage>
</organism>
<evidence type="ECO:0000313" key="1">
    <source>
        <dbReference type="EMBL" id="EOR96732.1"/>
    </source>
</evidence>
<sequence length="110" mass="12457">MKNKELFEANGVLFAQIMNGEISKKDANKRSKELNVHAKRGAKELRDFKKWGKIAKSRNEIFNYNPSIELNLICIPVASKSFYPSLGEGEEQTISVDGVDYIAIFDKNAF</sequence>
<comment type="caution">
    <text evidence="1">The sequence shown here is derived from an EMBL/GenBank/DDBJ whole genome shotgun (WGS) entry which is preliminary data.</text>
</comment>
<protein>
    <submittedName>
        <fullName evidence="1">Uncharacterized protein</fullName>
    </submittedName>
</protein>
<reference evidence="1 2" key="1">
    <citation type="journal article" date="2013" name="Genome Announc.">
        <title>Draft Genome Sequence of Arcticibacter svalbardensis Strain MN12-7T, a Member of the Family Sphingobacteriaceae Isolated from an Arctic Soil Sample.</title>
        <authorList>
            <person name="Shivaji S."/>
            <person name="Ara S."/>
            <person name="Prasad S."/>
            <person name="Manasa B.P."/>
            <person name="Begum Z."/>
            <person name="Singh A."/>
            <person name="Kumar Pinnaka A."/>
        </authorList>
    </citation>
    <scope>NUCLEOTIDE SEQUENCE [LARGE SCALE GENOMIC DNA]</scope>
    <source>
        <strain evidence="1 2">MN12-7</strain>
    </source>
</reference>
<dbReference type="RefSeq" id="WP_016193412.1">
    <property type="nucleotide sequence ID" value="NZ_AQPN01000002.1"/>
</dbReference>
<name>R9GY51_9SPHI</name>
<dbReference type="Proteomes" id="UP000014174">
    <property type="component" value="Unassembled WGS sequence"/>
</dbReference>
<gene>
    <name evidence="1" type="ORF">ADIARSV_0155</name>
</gene>
<dbReference type="EMBL" id="AQPN01000002">
    <property type="protein sequence ID" value="EOR96732.1"/>
    <property type="molecule type" value="Genomic_DNA"/>
</dbReference>
<keyword evidence="2" id="KW-1185">Reference proteome</keyword>
<accession>R9GY51</accession>